<name>A0A9D5S948_XYLRU</name>
<comment type="caution">
    <text evidence="2">The sequence shown here is derived from an EMBL/GenBank/DDBJ whole genome shotgun (WGS) entry which is preliminary data.</text>
</comment>
<keyword evidence="1" id="KW-1133">Transmembrane helix</keyword>
<feature type="transmembrane region" description="Helical" evidence="1">
    <location>
        <begin position="213"/>
        <end position="231"/>
    </location>
</feature>
<dbReference type="AlphaFoldDB" id="A0A9D5S948"/>
<feature type="transmembrane region" description="Helical" evidence="1">
    <location>
        <begin position="7"/>
        <end position="23"/>
    </location>
</feature>
<keyword evidence="1" id="KW-0472">Membrane</keyword>
<sequence>MNSIAKFFTIYWIIYFPTCIAYNDLPGFNSVDEVMTAILIVYTFIKKWHPDTNPEPWKEYFSFLWILGFYVVYSLIRQVNVPGAVWIEFVQQMRPYSIIYCTWILNPQFTEKQKKWMLWAMGLTLASWIYYHPEATQSGVEAEFPVLGQLAICTGMAYYLFTEETKLNKYIATAIVLTGMLAPKFKFMGEVTCFIALLFFLKKQLDFKSSKTVMSVILLMAVVIAVTWQRFDIYYYSGWNNAELARPMTYKTSLQILWDYFPFGSGMGTFASWGACEHYSPLYYTYHLNNIWGLGPGGGFIADAFYPTLAQYGVVGVILFFIYWKRRLIAFNEIEDMKYYRIALLTFFCLAIEQTADTSWLSGKGMGYCMLIGLCLNANRNANFNENEDDLEDIDEDESRTELPMG</sequence>
<feature type="transmembrane region" description="Helical" evidence="1">
    <location>
        <begin position="116"/>
        <end position="132"/>
    </location>
</feature>
<evidence type="ECO:0000313" key="3">
    <source>
        <dbReference type="Proteomes" id="UP000806522"/>
    </source>
</evidence>
<accession>A0A9D5S948</accession>
<feature type="transmembrane region" description="Helical" evidence="1">
    <location>
        <begin position="304"/>
        <end position="324"/>
    </location>
</feature>
<reference evidence="2" key="1">
    <citation type="submission" date="2019-04" db="EMBL/GenBank/DDBJ databases">
        <title>Evolution of Biomass-Degrading Anaerobic Consortia Revealed by Metagenomics.</title>
        <authorList>
            <person name="Peng X."/>
        </authorList>
    </citation>
    <scope>NUCLEOTIDE SEQUENCE</scope>
    <source>
        <strain evidence="2">SIG140</strain>
    </source>
</reference>
<feature type="transmembrane region" description="Helical" evidence="1">
    <location>
        <begin position="144"/>
        <end position="161"/>
    </location>
</feature>
<proteinExistence type="predicted"/>
<gene>
    <name evidence="2" type="ORF">E7101_12960</name>
</gene>
<evidence type="ECO:0008006" key="4">
    <source>
        <dbReference type="Google" id="ProtNLM"/>
    </source>
</evidence>
<feature type="transmembrane region" description="Helical" evidence="1">
    <location>
        <begin position="181"/>
        <end position="201"/>
    </location>
</feature>
<feature type="transmembrane region" description="Helical" evidence="1">
    <location>
        <begin position="57"/>
        <end position="76"/>
    </location>
</feature>
<organism evidence="2 3">
    <name type="scientific">Xylanibacter ruminicola</name>
    <name type="common">Prevotella ruminicola</name>
    <dbReference type="NCBI Taxonomy" id="839"/>
    <lineage>
        <taxon>Bacteria</taxon>
        <taxon>Pseudomonadati</taxon>
        <taxon>Bacteroidota</taxon>
        <taxon>Bacteroidia</taxon>
        <taxon>Bacteroidales</taxon>
        <taxon>Prevotellaceae</taxon>
        <taxon>Xylanibacter</taxon>
    </lineage>
</organism>
<keyword evidence="1" id="KW-0812">Transmembrane</keyword>
<evidence type="ECO:0000256" key="1">
    <source>
        <dbReference type="SAM" id="Phobius"/>
    </source>
</evidence>
<evidence type="ECO:0000313" key="2">
    <source>
        <dbReference type="EMBL" id="MBE6271834.1"/>
    </source>
</evidence>
<dbReference type="Proteomes" id="UP000806522">
    <property type="component" value="Unassembled WGS sequence"/>
</dbReference>
<protein>
    <recommendedName>
        <fullName evidence="4">O-antigen ligase</fullName>
    </recommendedName>
</protein>
<dbReference type="EMBL" id="SUYC01000018">
    <property type="protein sequence ID" value="MBE6271834.1"/>
    <property type="molecule type" value="Genomic_DNA"/>
</dbReference>